<dbReference type="InterPro" id="IPR036249">
    <property type="entry name" value="Thioredoxin-like_sf"/>
</dbReference>
<feature type="signal peptide" evidence="1">
    <location>
        <begin position="1"/>
        <end position="19"/>
    </location>
</feature>
<keyword evidence="1" id="KW-0732">Signal</keyword>
<dbReference type="SUPFAM" id="SSF52833">
    <property type="entry name" value="Thioredoxin-like"/>
    <property type="match status" value="1"/>
</dbReference>
<dbReference type="PANTHER" id="PTHR42852:SF13">
    <property type="entry name" value="PROTEIN DIPZ"/>
    <property type="match status" value="1"/>
</dbReference>
<keyword evidence="4" id="KW-1185">Reference proteome</keyword>
<evidence type="ECO:0000313" key="4">
    <source>
        <dbReference type="Proteomes" id="UP000477386"/>
    </source>
</evidence>
<dbReference type="Pfam" id="PF08534">
    <property type="entry name" value="Redoxin"/>
    <property type="match status" value="1"/>
</dbReference>
<dbReference type="GO" id="GO:0016491">
    <property type="term" value="F:oxidoreductase activity"/>
    <property type="evidence" value="ECO:0007669"/>
    <property type="project" value="InterPro"/>
</dbReference>
<dbReference type="InterPro" id="IPR050553">
    <property type="entry name" value="Thioredoxin_ResA/DsbE_sf"/>
</dbReference>
<dbReference type="InterPro" id="IPR017801">
    <property type="entry name" value="DUF3738"/>
</dbReference>
<dbReference type="PROSITE" id="PS51352">
    <property type="entry name" value="THIOREDOXIN_2"/>
    <property type="match status" value="1"/>
</dbReference>
<comment type="caution">
    <text evidence="3">The sequence shown here is derived from an EMBL/GenBank/DDBJ whole genome shotgun (WGS) entry which is preliminary data.</text>
</comment>
<proteinExistence type="predicted"/>
<sequence>MKKLIVCLLLTAHWGFAQPKNGQSVPNIAFNTVLNAPVKATTLEQLKGKIVLIEFWATWCGSCLEAMPHLKQLQQKYPQTVQVIAVTNETPKRTRQYLASRPSNLWFAVDSSQSIAGIFPHQLIPHTVLIGPDGKLIAQTMPQSITNGVIDSLLNQQRTHLPQKIDNSLTYEEILKTYFNAADTVRNRFVMQAEIKGSPGLHTTHLNDSVFKNRRLTCLNLPLTTLYRIAYGNFPYKRTINKTGSTDAASVYCLDLIVPNQDQLLPALRRELSSRFDMQIKVDPLLKEVNLLRITDQAKFNRIPRNKSGQRTYYSRHGEIDQHAITMVDFADYLETYGVGKSLVIDETRNAEKLDIKFSFQPEDPKSLLAILSEMGLSLVKEQRKVDMLVLHNPQ</sequence>
<dbReference type="EMBL" id="JAAGNZ010000008">
    <property type="protein sequence ID" value="NEU70720.1"/>
    <property type="molecule type" value="Genomic_DNA"/>
</dbReference>
<evidence type="ECO:0000256" key="1">
    <source>
        <dbReference type="SAM" id="SignalP"/>
    </source>
</evidence>
<dbReference type="RefSeq" id="WP_164044034.1">
    <property type="nucleotide sequence ID" value="NZ_JAAGNZ010000008.1"/>
</dbReference>
<feature type="chain" id="PRO_5026767623" evidence="1">
    <location>
        <begin position="20"/>
        <end position="395"/>
    </location>
</feature>
<reference evidence="3 4" key="1">
    <citation type="submission" date="2020-02" db="EMBL/GenBank/DDBJ databases">
        <title>Draft genome sequence of two Spirosoma agri KCTC 52727 and Spirosoma terrae KCTC 52035.</title>
        <authorList>
            <person name="Rojas J."/>
            <person name="Ambika Manirajan B."/>
            <person name="Ratering S."/>
            <person name="Suarez C."/>
            <person name="Schnell S."/>
        </authorList>
    </citation>
    <scope>NUCLEOTIDE SEQUENCE [LARGE SCALE GENOMIC DNA]</scope>
    <source>
        <strain evidence="3 4">KCTC 52727</strain>
    </source>
</reference>
<dbReference type="CDD" id="cd02966">
    <property type="entry name" value="TlpA_like_family"/>
    <property type="match status" value="1"/>
</dbReference>
<accession>A0A6M0IQV5</accession>
<dbReference type="Gene3D" id="3.40.30.10">
    <property type="entry name" value="Glutaredoxin"/>
    <property type="match status" value="1"/>
</dbReference>
<name>A0A6M0IQV5_9BACT</name>
<dbReference type="Proteomes" id="UP000477386">
    <property type="component" value="Unassembled WGS sequence"/>
</dbReference>
<evidence type="ECO:0000313" key="3">
    <source>
        <dbReference type="EMBL" id="NEU70720.1"/>
    </source>
</evidence>
<feature type="domain" description="Thioredoxin" evidence="2">
    <location>
        <begin position="19"/>
        <end position="159"/>
    </location>
</feature>
<evidence type="ECO:0000259" key="2">
    <source>
        <dbReference type="PROSITE" id="PS51352"/>
    </source>
</evidence>
<dbReference type="PANTHER" id="PTHR42852">
    <property type="entry name" value="THIOL:DISULFIDE INTERCHANGE PROTEIN DSBE"/>
    <property type="match status" value="1"/>
</dbReference>
<organism evidence="3 4">
    <name type="scientific">Spirosoma agri</name>
    <dbReference type="NCBI Taxonomy" id="1987381"/>
    <lineage>
        <taxon>Bacteria</taxon>
        <taxon>Pseudomonadati</taxon>
        <taxon>Bacteroidota</taxon>
        <taxon>Cytophagia</taxon>
        <taxon>Cytophagales</taxon>
        <taxon>Cytophagaceae</taxon>
        <taxon>Spirosoma</taxon>
    </lineage>
</organism>
<dbReference type="Pfam" id="PF12543">
    <property type="entry name" value="DUF3738"/>
    <property type="match status" value="1"/>
</dbReference>
<gene>
    <name evidence="3" type="ORF">GK091_27900</name>
</gene>
<protein>
    <submittedName>
        <fullName evidence="3">Redoxin family protein</fullName>
    </submittedName>
</protein>
<dbReference type="InterPro" id="IPR013766">
    <property type="entry name" value="Thioredoxin_domain"/>
</dbReference>
<dbReference type="AlphaFoldDB" id="A0A6M0IQV5"/>
<dbReference type="InterPro" id="IPR013740">
    <property type="entry name" value="Redoxin"/>
</dbReference>